<organism evidence="1 2">
    <name type="scientific">Xanthocytophaga flava</name>
    <dbReference type="NCBI Taxonomy" id="3048013"/>
    <lineage>
        <taxon>Bacteria</taxon>
        <taxon>Pseudomonadati</taxon>
        <taxon>Bacteroidota</taxon>
        <taxon>Cytophagia</taxon>
        <taxon>Cytophagales</taxon>
        <taxon>Rhodocytophagaceae</taxon>
        <taxon>Xanthocytophaga</taxon>
    </lineage>
</organism>
<accession>A0AAE3QU99</accession>
<protein>
    <submittedName>
        <fullName evidence="1">Uncharacterized protein</fullName>
    </submittedName>
</protein>
<dbReference type="EMBL" id="JASJOS010000011">
    <property type="protein sequence ID" value="MDJ1483493.1"/>
    <property type="molecule type" value="Genomic_DNA"/>
</dbReference>
<evidence type="ECO:0000313" key="1">
    <source>
        <dbReference type="EMBL" id="MDJ1483493.1"/>
    </source>
</evidence>
<evidence type="ECO:0000313" key="2">
    <source>
        <dbReference type="Proteomes" id="UP001241110"/>
    </source>
</evidence>
<name>A0AAE3QU99_9BACT</name>
<dbReference type="AlphaFoldDB" id="A0AAE3QU99"/>
<comment type="caution">
    <text evidence="1">The sequence shown here is derived from an EMBL/GenBank/DDBJ whole genome shotgun (WGS) entry which is preliminary data.</text>
</comment>
<proteinExistence type="predicted"/>
<dbReference type="RefSeq" id="WP_313983419.1">
    <property type="nucleotide sequence ID" value="NZ_JASJOS010000011.1"/>
</dbReference>
<gene>
    <name evidence="1" type="ORF">QNI16_23545</name>
</gene>
<reference evidence="1" key="1">
    <citation type="submission" date="2023-05" db="EMBL/GenBank/DDBJ databases">
        <authorList>
            <person name="Zhang X."/>
        </authorList>
    </citation>
    <scope>NUCLEOTIDE SEQUENCE</scope>
    <source>
        <strain evidence="1">YF14B1</strain>
    </source>
</reference>
<dbReference type="Proteomes" id="UP001241110">
    <property type="component" value="Unassembled WGS sequence"/>
</dbReference>
<sequence length="79" mass="8927">MEKTTAINTLEVIRKSVVENMREMGKQRWAKELSKSIRTGETVLDKHYLDIICAIDAIEALALEHEEQGRENSSVNLAA</sequence>